<comment type="similarity">
    <text evidence="3">Belongs to the class I-like SAM-binding methyltransferase superfamily. TPMT family.</text>
</comment>
<sequence>MQLSFWFKPLLYYFYPCRNLLNNIEKLTDGQKGLKFMVPLCGKTVDMKWLAGKGFQVTGVELVTKACEEFFSEQSVKCNASDIPEVPAGKLFKSEDGKIKIYNCDIFNLSKESLGQFDVMWDRGSLVVIPIEDRQRYINLMKSIIKPGGKILLEVVEYDWNERKTKGPPHPFYKHDLEKLYGNWCTIEEVGRCDWFHRNLARFQGQWGLSSLDNVQYFMQVISSTSN</sequence>
<dbReference type="InterPro" id="IPR008854">
    <property type="entry name" value="TPMT"/>
</dbReference>
<evidence type="ECO:0000256" key="4">
    <source>
        <dbReference type="ARBA" id="ARBA00011905"/>
    </source>
</evidence>
<comment type="caution">
    <text evidence="9">The sequence shown here is derived from an EMBL/GenBank/DDBJ whole genome shotgun (WGS) entry which is preliminary data.</text>
</comment>
<gene>
    <name evidence="9" type="ORF">HOLleu_09946</name>
</gene>
<evidence type="ECO:0000313" key="10">
    <source>
        <dbReference type="Proteomes" id="UP001152320"/>
    </source>
</evidence>
<dbReference type="AlphaFoldDB" id="A0A9Q1CEF5"/>
<dbReference type="SUPFAM" id="SSF53335">
    <property type="entry name" value="S-adenosyl-L-methionine-dependent methyltransferases"/>
    <property type="match status" value="1"/>
</dbReference>
<keyword evidence="10" id="KW-1185">Reference proteome</keyword>
<dbReference type="Gene3D" id="3.40.50.150">
    <property type="entry name" value="Vaccinia Virus protein VP39"/>
    <property type="match status" value="1"/>
</dbReference>
<dbReference type="Proteomes" id="UP001152320">
    <property type="component" value="Chromosome 4"/>
</dbReference>
<evidence type="ECO:0000256" key="7">
    <source>
        <dbReference type="ARBA" id="ARBA00022679"/>
    </source>
</evidence>
<evidence type="ECO:0000256" key="8">
    <source>
        <dbReference type="ARBA" id="ARBA00022691"/>
    </source>
</evidence>
<dbReference type="PANTHER" id="PTHR10259">
    <property type="entry name" value="THIOPURINE S-METHYLTRANSFERASE"/>
    <property type="match status" value="1"/>
</dbReference>
<dbReference type="CDD" id="cd02440">
    <property type="entry name" value="AdoMet_MTases"/>
    <property type="match status" value="1"/>
</dbReference>
<dbReference type="EMBL" id="JAIZAY010000004">
    <property type="protein sequence ID" value="KAJ8043024.1"/>
    <property type="molecule type" value="Genomic_DNA"/>
</dbReference>
<dbReference type="PROSITE" id="PS51585">
    <property type="entry name" value="SAM_MT_TPMT"/>
    <property type="match status" value="1"/>
</dbReference>
<evidence type="ECO:0000256" key="5">
    <source>
        <dbReference type="ARBA" id="ARBA00022490"/>
    </source>
</evidence>
<keyword evidence="7" id="KW-0808">Transferase</keyword>
<dbReference type="OrthoDB" id="276151at2759"/>
<reference evidence="9" key="1">
    <citation type="submission" date="2021-10" db="EMBL/GenBank/DDBJ databases">
        <title>Tropical sea cucumber genome reveals ecological adaptation and Cuvierian tubules defense mechanism.</title>
        <authorList>
            <person name="Chen T."/>
        </authorList>
    </citation>
    <scope>NUCLEOTIDE SEQUENCE</scope>
    <source>
        <strain evidence="9">Nanhai2018</strain>
        <tissue evidence="9">Muscle</tissue>
    </source>
</reference>
<keyword evidence="5" id="KW-0963">Cytoplasm</keyword>
<protein>
    <recommendedName>
        <fullName evidence="4">thiopurine S-methyltransferase</fullName>
        <ecNumber evidence="4">2.1.1.67</ecNumber>
    </recommendedName>
</protein>
<comment type="subcellular location">
    <subcellularLocation>
        <location evidence="2">Cytoplasm</location>
    </subcellularLocation>
</comment>
<evidence type="ECO:0000256" key="2">
    <source>
        <dbReference type="ARBA" id="ARBA00004496"/>
    </source>
</evidence>
<keyword evidence="6" id="KW-0489">Methyltransferase</keyword>
<evidence type="ECO:0000313" key="9">
    <source>
        <dbReference type="EMBL" id="KAJ8043024.1"/>
    </source>
</evidence>
<evidence type="ECO:0000256" key="3">
    <source>
        <dbReference type="ARBA" id="ARBA00008145"/>
    </source>
</evidence>
<evidence type="ECO:0000256" key="1">
    <source>
        <dbReference type="ARBA" id="ARBA00000903"/>
    </source>
</evidence>
<dbReference type="FunFam" id="3.40.50.150:FF:000101">
    <property type="entry name" value="Thiopurine S-methyltransferase"/>
    <property type="match status" value="1"/>
</dbReference>
<dbReference type="GO" id="GO:0032259">
    <property type="term" value="P:methylation"/>
    <property type="evidence" value="ECO:0007669"/>
    <property type="project" value="UniProtKB-KW"/>
</dbReference>
<proteinExistence type="inferred from homology"/>
<keyword evidence="8" id="KW-0949">S-adenosyl-L-methionine</keyword>
<organism evidence="9 10">
    <name type="scientific">Holothuria leucospilota</name>
    <name type="common">Black long sea cucumber</name>
    <name type="synonym">Mertensiothuria leucospilota</name>
    <dbReference type="NCBI Taxonomy" id="206669"/>
    <lineage>
        <taxon>Eukaryota</taxon>
        <taxon>Metazoa</taxon>
        <taxon>Echinodermata</taxon>
        <taxon>Eleutherozoa</taxon>
        <taxon>Echinozoa</taxon>
        <taxon>Holothuroidea</taxon>
        <taxon>Aspidochirotacea</taxon>
        <taxon>Aspidochirotida</taxon>
        <taxon>Holothuriidae</taxon>
        <taxon>Holothuria</taxon>
    </lineage>
</organism>
<name>A0A9Q1CEF5_HOLLE</name>
<comment type="catalytic activity">
    <reaction evidence="1">
        <text>S-adenosyl-L-methionine + a thiopurine = S-adenosyl-L-homocysteine + a thiopurine S-methylether.</text>
        <dbReference type="EC" id="2.1.1.67"/>
    </reaction>
</comment>
<dbReference type="GO" id="GO:0005737">
    <property type="term" value="C:cytoplasm"/>
    <property type="evidence" value="ECO:0007669"/>
    <property type="project" value="UniProtKB-SubCell"/>
</dbReference>
<dbReference type="GO" id="GO:0008119">
    <property type="term" value="F:thiopurine S-methyltransferase activity"/>
    <property type="evidence" value="ECO:0007669"/>
    <property type="project" value="UniProtKB-EC"/>
</dbReference>
<accession>A0A9Q1CEF5</accession>
<evidence type="ECO:0000256" key="6">
    <source>
        <dbReference type="ARBA" id="ARBA00022603"/>
    </source>
</evidence>
<dbReference type="Pfam" id="PF05724">
    <property type="entry name" value="TPMT"/>
    <property type="match status" value="1"/>
</dbReference>
<dbReference type="PANTHER" id="PTHR10259:SF11">
    <property type="entry name" value="THIOPURINE S-METHYLTRANSFERASE"/>
    <property type="match status" value="1"/>
</dbReference>
<dbReference type="EC" id="2.1.1.67" evidence="4"/>
<dbReference type="InterPro" id="IPR029063">
    <property type="entry name" value="SAM-dependent_MTases_sf"/>
</dbReference>